<gene>
    <name evidence="1" type="ORF">Vadar_015931</name>
</gene>
<evidence type="ECO:0000313" key="1">
    <source>
        <dbReference type="EMBL" id="KAH7866130.1"/>
    </source>
</evidence>
<dbReference type="Proteomes" id="UP000828048">
    <property type="component" value="Chromosome 9"/>
</dbReference>
<organism evidence="1 2">
    <name type="scientific">Vaccinium darrowii</name>
    <dbReference type="NCBI Taxonomy" id="229202"/>
    <lineage>
        <taxon>Eukaryota</taxon>
        <taxon>Viridiplantae</taxon>
        <taxon>Streptophyta</taxon>
        <taxon>Embryophyta</taxon>
        <taxon>Tracheophyta</taxon>
        <taxon>Spermatophyta</taxon>
        <taxon>Magnoliopsida</taxon>
        <taxon>eudicotyledons</taxon>
        <taxon>Gunneridae</taxon>
        <taxon>Pentapetalae</taxon>
        <taxon>asterids</taxon>
        <taxon>Ericales</taxon>
        <taxon>Ericaceae</taxon>
        <taxon>Vaccinioideae</taxon>
        <taxon>Vaccinieae</taxon>
        <taxon>Vaccinium</taxon>
    </lineage>
</organism>
<sequence>MFKEKRQIGPVLLKFGVALALTLGGIIYSVIRTKRINKPSQSPPQPPPPDCGNLLGAGGENAVIRNDHPRLEATPLCSNSAFVAPEKHEDWAANKASPDGSISGLSPSSKYTEDKDGLLLPEFNELVRDFHLAATKAGFSPKKDAETPHSDVEAPTSFKPYEREDYEQEIKNLKNMVRTLSERERTLEIQLLEYCGLKEQEAAAMELHNRLKINNVEAKLFTLKIESLQADNRRLVAQVADHAKVVGELEAARAKVKLLKKKLKSESEHNKEQIVALQQRVKLLMLEEHKAAANDEDIRLRLQKLKDLEEEAEGLRKTNHTLHLENSHLTRKLEYTQMLAGAVLEDQEAEALKEESHRLRQLNEDLSKEIERLQAERCGDVEELVYLRWINACLRYELRNYEARPGKAIARDLSRTLSPKSEEKAKQLIVEYANKEGFAERGINITDSDFDQWSSSHSYVTDSGDLDDSSFDNSSNHKTDSTTKTKFFSKLRRLLRGKDSHHHSRSSSLENIASADDMLIDRGNNGAGKQLKSSLSLGSSRSSVDLDRLKILKVDDVKDMGSSSRSTDAGPPLVYKSIVLGRESATGDSPKESIIHENSGTIQKSELGKYAKVLKDSSDERTRSRSRRRSSHASF</sequence>
<comment type="caution">
    <text evidence="1">The sequence shown here is derived from an EMBL/GenBank/DDBJ whole genome shotgun (WGS) entry which is preliminary data.</text>
</comment>
<name>A0ACB7ZKJ9_9ERIC</name>
<evidence type="ECO:0000313" key="2">
    <source>
        <dbReference type="Proteomes" id="UP000828048"/>
    </source>
</evidence>
<accession>A0ACB7ZKJ9</accession>
<keyword evidence="2" id="KW-1185">Reference proteome</keyword>
<proteinExistence type="predicted"/>
<dbReference type="EMBL" id="CM037159">
    <property type="protein sequence ID" value="KAH7866130.1"/>
    <property type="molecule type" value="Genomic_DNA"/>
</dbReference>
<reference evidence="1 2" key="1">
    <citation type="journal article" date="2021" name="Hortic Res">
        <title>High-quality reference genome and annotation aids understanding of berry development for evergreen blueberry (Vaccinium darrowii).</title>
        <authorList>
            <person name="Yu J."/>
            <person name="Hulse-Kemp A.M."/>
            <person name="Babiker E."/>
            <person name="Staton M."/>
        </authorList>
    </citation>
    <scope>NUCLEOTIDE SEQUENCE [LARGE SCALE GENOMIC DNA]</scope>
    <source>
        <strain evidence="2">cv. NJ 8807/NJ 8810</strain>
        <tissue evidence="1">Young leaf</tissue>
    </source>
</reference>
<protein>
    <submittedName>
        <fullName evidence="1">Uncharacterized protein</fullName>
    </submittedName>
</protein>